<dbReference type="InterPro" id="IPR052155">
    <property type="entry name" value="Biofilm_reg_signaling"/>
</dbReference>
<dbReference type="InterPro" id="IPR000160">
    <property type="entry name" value="GGDEF_dom"/>
</dbReference>
<proteinExistence type="predicted"/>
<dbReference type="SUPFAM" id="SSF141868">
    <property type="entry name" value="EAL domain-like"/>
    <property type="match status" value="1"/>
</dbReference>
<dbReference type="PANTHER" id="PTHR44757:SF2">
    <property type="entry name" value="BIOFILM ARCHITECTURE MAINTENANCE PROTEIN MBAA"/>
    <property type="match status" value="1"/>
</dbReference>
<dbReference type="EC" id="3.1.4.52" evidence="2"/>
<dbReference type="Gene3D" id="3.30.450.20">
    <property type="entry name" value="PAS domain"/>
    <property type="match status" value="1"/>
</dbReference>
<dbReference type="CDD" id="cd01948">
    <property type="entry name" value="EAL"/>
    <property type="match status" value="1"/>
</dbReference>
<comment type="cofactor">
    <cofactor evidence="1">
        <name>Mg(2+)</name>
        <dbReference type="ChEBI" id="CHEBI:18420"/>
    </cofactor>
</comment>
<comment type="catalytic activity">
    <reaction evidence="4">
        <text>3',3'-c-di-GMP + H2O = 5'-phosphoguanylyl(3'-&gt;5')guanosine + H(+)</text>
        <dbReference type="Rhea" id="RHEA:24902"/>
        <dbReference type="ChEBI" id="CHEBI:15377"/>
        <dbReference type="ChEBI" id="CHEBI:15378"/>
        <dbReference type="ChEBI" id="CHEBI:58754"/>
        <dbReference type="ChEBI" id="CHEBI:58805"/>
        <dbReference type="EC" id="3.1.4.52"/>
    </reaction>
    <physiologicalReaction direction="left-to-right" evidence="4">
        <dbReference type="Rhea" id="RHEA:24903"/>
    </physiologicalReaction>
</comment>
<dbReference type="Gene3D" id="3.20.20.450">
    <property type="entry name" value="EAL domain"/>
    <property type="match status" value="1"/>
</dbReference>
<dbReference type="InterPro" id="IPR029787">
    <property type="entry name" value="Nucleotide_cyclase"/>
</dbReference>
<evidence type="ECO:0000313" key="8">
    <source>
        <dbReference type="EMBL" id="KTD30572.1"/>
    </source>
</evidence>
<dbReference type="SUPFAM" id="SSF55785">
    <property type="entry name" value="PYP-like sensor domain (PAS domain)"/>
    <property type="match status" value="1"/>
</dbReference>
<name>A0A0W0WE33_9GAMM</name>
<keyword evidence="5" id="KW-1133">Transmembrane helix</keyword>
<accession>A0A0W0WE33</accession>
<dbReference type="SMART" id="SM00052">
    <property type="entry name" value="EAL"/>
    <property type="match status" value="1"/>
</dbReference>
<dbReference type="PANTHER" id="PTHR44757">
    <property type="entry name" value="DIGUANYLATE CYCLASE DGCP"/>
    <property type="match status" value="1"/>
</dbReference>
<dbReference type="Pfam" id="PF13188">
    <property type="entry name" value="PAS_8"/>
    <property type="match status" value="1"/>
</dbReference>
<sequence length="733" mass="83986">MSYLLIGWLLFIYFGSAFWRSILVYLFKTKHSLLSHDNWLKFYVVGVFFTGAGWGIAGGGLMPPEGFVQQTFVMLMIFGVTAAANTLYSPILSVYTFFLIIALAPLSIWLLTHGGLYVLLGFLSFIYFAVLLSTAYYTNKLILSSLVLRFKNINLGSIKKLLEKKVAERTNELKESLAITKSAFESTADGILMVTLDNKIKFYNKKFLDMWGFTSEFIKTTDDEKAIQHVMNQLINPDEFVSRINDLYLNPNQDSFDELHFKDGRIFERYSKPHKLDHKIIGRVWTFRDITERRKMEKKIAYQANHDALTGLPNRTLLNDRIHQGITYAKRFHSNLIVMFIDLDNFKDINDNLGHGAGDILLQETALRLEECIRESDTVARFGGDEFVLLFLFKNGKEEIKTIVNKIHDSLKTPIQIGGHEVVVTVSMGISIYPRDGQDPSTLLKNADVAMYKAKKKGRNYYQLYDKSMNIHSKKRMIIQNQLRGAIEKNEFFLFYQPIFDLKTSKVISVEALLRWQHPEIGLIFPNEIIPIAEETGFIIQLGEWVMRQACLQNKMWQNQGLRPIVVAVNVSGVQLNRPNFVETVRNILSDSQLDPQYLELELTESAIMSNTKEIIKRLADLKNLGVQIAIDDFGTGYSSFSYLKDFPANKLKIDKSFVQDCTINPNDRSIINAIITMGHHMNLSVLAEGVETESQLRLLQESHCDEMQGFLYGRPTNSDEINELLKNNHFKE</sequence>
<evidence type="ECO:0000256" key="4">
    <source>
        <dbReference type="ARBA" id="ARBA00051114"/>
    </source>
</evidence>
<feature type="domain" description="GGDEF" evidence="7">
    <location>
        <begin position="334"/>
        <end position="467"/>
    </location>
</feature>
<dbReference type="InterPro" id="IPR000014">
    <property type="entry name" value="PAS"/>
</dbReference>
<dbReference type="NCBIfam" id="TIGR00229">
    <property type="entry name" value="sensory_box"/>
    <property type="match status" value="1"/>
</dbReference>
<dbReference type="GO" id="GO:0071111">
    <property type="term" value="F:cyclic-guanylate-specific phosphodiesterase activity"/>
    <property type="evidence" value="ECO:0007669"/>
    <property type="project" value="UniProtKB-EC"/>
</dbReference>
<keyword evidence="5" id="KW-0812">Transmembrane</keyword>
<evidence type="ECO:0000256" key="2">
    <source>
        <dbReference type="ARBA" id="ARBA00012282"/>
    </source>
</evidence>
<feature type="transmembrane region" description="Helical" evidence="5">
    <location>
        <begin position="39"/>
        <end position="61"/>
    </location>
</feature>
<dbReference type="Pfam" id="PF00990">
    <property type="entry name" value="GGDEF"/>
    <property type="match status" value="1"/>
</dbReference>
<dbReference type="FunFam" id="3.30.70.270:FF:000001">
    <property type="entry name" value="Diguanylate cyclase domain protein"/>
    <property type="match status" value="1"/>
</dbReference>
<dbReference type="STRING" id="454.Lisr_0708"/>
<dbReference type="FunFam" id="3.20.20.450:FF:000001">
    <property type="entry name" value="Cyclic di-GMP phosphodiesterase yahA"/>
    <property type="match status" value="1"/>
</dbReference>
<dbReference type="SUPFAM" id="SSF55073">
    <property type="entry name" value="Nucleotide cyclase"/>
    <property type="match status" value="1"/>
</dbReference>
<dbReference type="PROSITE" id="PS50883">
    <property type="entry name" value="EAL"/>
    <property type="match status" value="1"/>
</dbReference>
<evidence type="ECO:0000256" key="1">
    <source>
        <dbReference type="ARBA" id="ARBA00001946"/>
    </source>
</evidence>
<dbReference type="CDD" id="cd01949">
    <property type="entry name" value="GGDEF"/>
    <property type="match status" value="1"/>
</dbReference>
<evidence type="ECO:0000256" key="5">
    <source>
        <dbReference type="SAM" id="Phobius"/>
    </source>
</evidence>
<dbReference type="RefSeq" id="WP_223168347.1">
    <property type="nucleotide sequence ID" value="NZ_CAAAJA010000109.1"/>
</dbReference>
<dbReference type="EMBL" id="LNYH01000029">
    <property type="protein sequence ID" value="KTD30572.1"/>
    <property type="molecule type" value="Genomic_DNA"/>
</dbReference>
<feature type="transmembrane region" description="Helical" evidence="5">
    <location>
        <begin position="116"/>
        <end position="137"/>
    </location>
</feature>
<dbReference type="Pfam" id="PF00563">
    <property type="entry name" value="EAL"/>
    <property type="match status" value="1"/>
</dbReference>
<reference evidence="8 9" key="1">
    <citation type="submission" date="2015-11" db="EMBL/GenBank/DDBJ databases">
        <title>Genomic analysis of 38 Legionella species identifies large and diverse effector repertoires.</title>
        <authorList>
            <person name="Burstein D."/>
            <person name="Amaro F."/>
            <person name="Zusman T."/>
            <person name="Lifshitz Z."/>
            <person name="Cohen O."/>
            <person name="Gilbert J.A."/>
            <person name="Pupko T."/>
            <person name="Shuman H.A."/>
            <person name="Segal G."/>
        </authorList>
    </citation>
    <scope>NUCLEOTIDE SEQUENCE [LARGE SCALE GENOMIC DNA]</scope>
    <source>
        <strain evidence="8 9">Bercovier 4</strain>
    </source>
</reference>
<feature type="transmembrane region" description="Helical" evidence="5">
    <location>
        <begin position="6"/>
        <end position="27"/>
    </location>
</feature>
<dbReference type="AlphaFoldDB" id="A0A0W0WE33"/>
<evidence type="ECO:0000313" key="9">
    <source>
        <dbReference type="Proteomes" id="UP000054761"/>
    </source>
</evidence>
<dbReference type="PATRIC" id="fig|454.4.peg.759"/>
<dbReference type="Gene3D" id="3.30.70.270">
    <property type="match status" value="1"/>
</dbReference>
<keyword evidence="3" id="KW-0973">c-di-GMP</keyword>
<dbReference type="InterPro" id="IPR001633">
    <property type="entry name" value="EAL_dom"/>
</dbReference>
<protein>
    <recommendedName>
        <fullName evidence="2">cyclic-guanylate-specific phosphodiesterase</fullName>
        <ecNumber evidence="2">3.1.4.52</ecNumber>
    </recommendedName>
</protein>
<comment type="caution">
    <text evidence="8">The sequence shown here is derived from an EMBL/GenBank/DDBJ whole genome shotgun (WGS) entry which is preliminary data.</text>
</comment>
<evidence type="ECO:0000256" key="3">
    <source>
        <dbReference type="ARBA" id="ARBA00022636"/>
    </source>
</evidence>
<dbReference type="InterPro" id="IPR035965">
    <property type="entry name" value="PAS-like_dom_sf"/>
</dbReference>
<keyword evidence="5" id="KW-0472">Membrane</keyword>
<gene>
    <name evidence="8" type="ORF">Lisr_0708</name>
</gene>
<dbReference type="InterPro" id="IPR043128">
    <property type="entry name" value="Rev_trsase/Diguanyl_cyclase"/>
</dbReference>
<keyword evidence="9" id="KW-1185">Reference proteome</keyword>
<dbReference type="PROSITE" id="PS50887">
    <property type="entry name" value="GGDEF"/>
    <property type="match status" value="1"/>
</dbReference>
<organism evidence="8 9">
    <name type="scientific">Legionella israelensis</name>
    <dbReference type="NCBI Taxonomy" id="454"/>
    <lineage>
        <taxon>Bacteria</taxon>
        <taxon>Pseudomonadati</taxon>
        <taxon>Pseudomonadota</taxon>
        <taxon>Gammaproteobacteria</taxon>
        <taxon>Legionellales</taxon>
        <taxon>Legionellaceae</taxon>
        <taxon>Legionella</taxon>
    </lineage>
</organism>
<dbReference type="GO" id="GO:0071732">
    <property type="term" value="P:cellular response to nitric oxide"/>
    <property type="evidence" value="ECO:0007669"/>
    <property type="project" value="UniProtKB-ARBA"/>
</dbReference>
<feature type="domain" description="EAL" evidence="6">
    <location>
        <begin position="476"/>
        <end position="730"/>
    </location>
</feature>
<evidence type="ECO:0000259" key="6">
    <source>
        <dbReference type="PROSITE" id="PS50883"/>
    </source>
</evidence>
<dbReference type="InterPro" id="IPR035919">
    <property type="entry name" value="EAL_sf"/>
</dbReference>
<evidence type="ECO:0000259" key="7">
    <source>
        <dbReference type="PROSITE" id="PS50887"/>
    </source>
</evidence>
<dbReference type="SMART" id="SM00267">
    <property type="entry name" value="GGDEF"/>
    <property type="match status" value="1"/>
</dbReference>
<dbReference type="Proteomes" id="UP000054761">
    <property type="component" value="Unassembled WGS sequence"/>
</dbReference>
<dbReference type="NCBIfam" id="TIGR00254">
    <property type="entry name" value="GGDEF"/>
    <property type="match status" value="1"/>
</dbReference>
<feature type="transmembrane region" description="Helical" evidence="5">
    <location>
        <begin position="91"/>
        <end position="110"/>
    </location>
</feature>